<protein>
    <recommendedName>
        <fullName evidence="9">C2H2-type domain-containing protein</fullName>
    </recommendedName>
</protein>
<reference evidence="10 11" key="1">
    <citation type="submission" date="2018-10" db="EMBL/GenBank/DDBJ databases">
        <authorList>
            <consortium name="Pathogen Informatics"/>
        </authorList>
    </citation>
    <scope>NUCLEOTIDE SEQUENCE [LARGE SCALE GENOMIC DNA]</scope>
</reference>
<dbReference type="SMART" id="SM00355">
    <property type="entry name" value="ZnF_C2H2"/>
    <property type="match status" value="7"/>
</dbReference>
<evidence type="ECO:0000256" key="3">
    <source>
        <dbReference type="ARBA" id="ARBA00022737"/>
    </source>
</evidence>
<dbReference type="STRING" id="53468.A0A0R3UE22"/>
<organism evidence="10 11">
    <name type="scientific">Mesocestoides corti</name>
    <name type="common">Flatworm</name>
    <dbReference type="NCBI Taxonomy" id="53468"/>
    <lineage>
        <taxon>Eukaryota</taxon>
        <taxon>Metazoa</taxon>
        <taxon>Spiralia</taxon>
        <taxon>Lophotrochozoa</taxon>
        <taxon>Platyhelminthes</taxon>
        <taxon>Cestoda</taxon>
        <taxon>Eucestoda</taxon>
        <taxon>Cyclophyllidea</taxon>
        <taxon>Mesocestoididae</taxon>
        <taxon>Mesocestoides</taxon>
    </lineage>
</organism>
<feature type="domain" description="C2H2-type" evidence="9">
    <location>
        <begin position="468"/>
        <end position="495"/>
    </location>
</feature>
<gene>
    <name evidence="10" type="ORF">MCOS_LOCUS5200</name>
</gene>
<proteinExistence type="predicted"/>
<dbReference type="GO" id="GO:0008270">
    <property type="term" value="F:zinc ion binding"/>
    <property type="evidence" value="ECO:0007669"/>
    <property type="project" value="UniProtKB-KW"/>
</dbReference>
<dbReference type="Gene3D" id="3.30.160.60">
    <property type="entry name" value="Classic Zinc Finger"/>
    <property type="match status" value="4"/>
</dbReference>
<keyword evidence="6" id="KW-0539">Nucleus</keyword>
<evidence type="ECO:0000259" key="9">
    <source>
        <dbReference type="PROSITE" id="PS50157"/>
    </source>
</evidence>
<dbReference type="PANTHER" id="PTHR24388:SF54">
    <property type="entry name" value="PROTEIN ESCARGOT"/>
    <property type="match status" value="1"/>
</dbReference>
<feature type="region of interest" description="Disordered" evidence="8">
    <location>
        <begin position="71"/>
        <end position="102"/>
    </location>
</feature>
<keyword evidence="3" id="KW-0677">Repeat</keyword>
<keyword evidence="5" id="KW-0862">Zinc</keyword>
<name>A0A0R3UE22_MESCO</name>
<dbReference type="GO" id="GO:0005634">
    <property type="term" value="C:nucleus"/>
    <property type="evidence" value="ECO:0007669"/>
    <property type="project" value="UniProtKB-SubCell"/>
</dbReference>
<feature type="compositionally biased region" description="Basic and acidic residues" evidence="8">
    <location>
        <begin position="650"/>
        <end position="661"/>
    </location>
</feature>
<dbReference type="Proteomes" id="UP000267029">
    <property type="component" value="Unassembled WGS sequence"/>
</dbReference>
<dbReference type="PROSITE" id="PS50157">
    <property type="entry name" value="ZINC_FINGER_C2H2_2"/>
    <property type="match status" value="5"/>
</dbReference>
<feature type="domain" description="C2H2-type" evidence="9">
    <location>
        <begin position="110"/>
        <end position="137"/>
    </location>
</feature>
<feature type="region of interest" description="Disordered" evidence="8">
    <location>
        <begin position="624"/>
        <end position="666"/>
    </location>
</feature>
<keyword evidence="11" id="KW-1185">Reference proteome</keyword>
<feature type="compositionally biased region" description="Polar residues" evidence="8">
    <location>
        <begin position="25"/>
        <end position="36"/>
    </location>
</feature>
<evidence type="ECO:0000256" key="4">
    <source>
        <dbReference type="ARBA" id="ARBA00022771"/>
    </source>
</evidence>
<dbReference type="FunFam" id="3.30.160.60:FF:000557">
    <property type="entry name" value="zinc finger and SCAN domain-containing protein 29"/>
    <property type="match status" value="1"/>
</dbReference>
<feature type="region of interest" description="Disordered" evidence="8">
    <location>
        <begin position="414"/>
        <end position="463"/>
    </location>
</feature>
<feature type="domain" description="C2H2-type" evidence="9">
    <location>
        <begin position="138"/>
        <end position="160"/>
    </location>
</feature>
<feature type="compositionally biased region" description="Polar residues" evidence="8">
    <location>
        <begin position="232"/>
        <end position="246"/>
    </location>
</feature>
<feature type="compositionally biased region" description="Basic and acidic residues" evidence="8">
    <location>
        <begin position="450"/>
        <end position="463"/>
    </location>
</feature>
<feature type="region of interest" description="Disordered" evidence="8">
    <location>
        <begin position="764"/>
        <end position="816"/>
    </location>
</feature>
<dbReference type="GO" id="GO:0000981">
    <property type="term" value="F:DNA-binding transcription factor activity, RNA polymerase II-specific"/>
    <property type="evidence" value="ECO:0007669"/>
    <property type="project" value="TreeGrafter"/>
</dbReference>
<keyword evidence="4 7" id="KW-0863">Zinc-finger</keyword>
<dbReference type="InterPro" id="IPR050527">
    <property type="entry name" value="Snail/Krueppel_Znf"/>
</dbReference>
<feature type="region of interest" description="Disordered" evidence="8">
    <location>
        <begin position="678"/>
        <end position="701"/>
    </location>
</feature>
<evidence type="ECO:0000256" key="6">
    <source>
        <dbReference type="ARBA" id="ARBA00023242"/>
    </source>
</evidence>
<dbReference type="Pfam" id="PF00096">
    <property type="entry name" value="zf-C2H2"/>
    <property type="match status" value="2"/>
</dbReference>
<dbReference type="FunFam" id="3.30.160.60:FF:000264">
    <property type="entry name" value="Zinc finger protein 236"/>
    <property type="match status" value="1"/>
</dbReference>
<accession>A0A0R3UE22</accession>
<feature type="region of interest" description="Disordered" evidence="8">
    <location>
        <begin position="1"/>
        <end position="36"/>
    </location>
</feature>
<dbReference type="OrthoDB" id="6249959at2759"/>
<dbReference type="AlphaFoldDB" id="A0A0R3UE22"/>
<dbReference type="PANTHER" id="PTHR24388">
    <property type="entry name" value="ZINC FINGER PROTEIN"/>
    <property type="match status" value="1"/>
</dbReference>
<dbReference type="InterPro" id="IPR013087">
    <property type="entry name" value="Znf_C2H2_type"/>
</dbReference>
<dbReference type="InterPro" id="IPR036236">
    <property type="entry name" value="Znf_C2H2_sf"/>
</dbReference>
<keyword evidence="2" id="KW-0479">Metal-binding</keyword>
<feature type="compositionally biased region" description="Polar residues" evidence="8">
    <location>
        <begin position="436"/>
        <end position="449"/>
    </location>
</feature>
<feature type="compositionally biased region" description="Polar residues" evidence="8">
    <location>
        <begin position="765"/>
        <end position="774"/>
    </location>
</feature>
<evidence type="ECO:0000256" key="5">
    <source>
        <dbReference type="ARBA" id="ARBA00022833"/>
    </source>
</evidence>
<sequence>MIGDVTNYQQPDTTQDGLDQPTMVRPNSTTAVISQTSAESPMFCGAAVSEGQGSNYSGPLADELEDEEIASTVETQSPDSQAIGCDKKPKGKASKSSEKPSEQKKLARKFVCKHCNKAFGLMNVLKVHERIHTGEKPYICEICDKAFNQSGSLNRHRNTHLKRVNANRSYPCRFCPCQFLHSSQLQEHESRMHLREIALQLADEACSSTQGFPTLDASSNLKAPGQMNVCSSSSLPNLPTESSVSPHASEGSDTKPNLQELLAQNFLQLNGLPSLFLPSKDIQHQSSENTSTLLPNLDMPHPLVPPQLQLPPPPLTNGPHDLNGKIGNPSLIAGASAMLSGCKALGGIPAVDTMMSILATMSGNGESKSPPLPPSLPIPPSLLNAFMKLGEQKDLGMSVTNFLDNGAGGRLPFNPNMTSPTGTSSTPSCCVSPRSGNSDSTTTRHNVPRTSKDSPTKPMEAHISDDGKQCTVCYKRFTCTSALRIHYRKHSGERPFKCHYCKKAFSQNGTLKRHFQTCKAANGRSPGEIAGHPSTLLAPGLFQSPSLLMSTPLSNGQRKMLNPPPFYKDDTQQNLFDQMLLRNSEQDKKKEVLPTIVEEAVKKILANLPPHQLPFFDGSAFPPMGVQTFNSETDEEQLKHEEPEDLSSSRTEEKNSDESACSRRKRNISVTDYSKRPRLDLLNGSGELEESTQNTQGDFDPPSNIGNLYHCLPCGIYFVHASLYDIHTSLHGAGDDFVCALCGQCMANQEDFARHFARRHHHNLSESTGDSSLMETADVSAGDGTGPSRASPLPLDQRANAFDVLNSSEERESVSA</sequence>
<feature type="domain" description="C2H2-type" evidence="9">
    <location>
        <begin position="496"/>
        <end position="526"/>
    </location>
</feature>
<feature type="domain" description="C2H2-type" evidence="9">
    <location>
        <begin position="170"/>
        <end position="198"/>
    </location>
</feature>
<feature type="compositionally biased region" description="Polar residues" evidence="8">
    <location>
        <begin position="1"/>
        <end position="17"/>
    </location>
</feature>
<dbReference type="SUPFAM" id="SSF57667">
    <property type="entry name" value="beta-beta-alpha zinc fingers"/>
    <property type="match status" value="4"/>
</dbReference>
<evidence type="ECO:0000256" key="7">
    <source>
        <dbReference type="PROSITE-ProRule" id="PRU00042"/>
    </source>
</evidence>
<dbReference type="PROSITE" id="PS00028">
    <property type="entry name" value="ZINC_FINGER_C2H2_1"/>
    <property type="match status" value="5"/>
</dbReference>
<comment type="subcellular location">
    <subcellularLocation>
        <location evidence="1">Nucleus</location>
    </subcellularLocation>
</comment>
<evidence type="ECO:0000313" key="10">
    <source>
        <dbReference type="EMBL" id="VDD79197.1"/>
    </source>
</evidence>
<feature type="region of interest" description="Disordered" evidence="8">
    <location>
        <begin position="232"/>
        <end position="255"/>
    </location>
</feature>
<evidence type="ECO:0000313" key="11">
    <source>
        <dbReference type="Proteomes" id="UP000267029"/>
    </source>
</evidence>
<dbReference type="EMBL" id="UXSR01005184">
    <property type="protein sequence ID" value="VDD79197.1"/>
    <property type="molecule type" value="Genomic_DNA"/>
</dbReference>
<dbReference type="FunFam" id="3.30.160.60:FF:000145">
    <property type="entry name" value="Zinc finger protein 574"/>
    <property type="match status" value="1"/>
</dbReference>
<evidence type="ECO:0000256" key="2">
    <source>
        <dbReference type="ARBA" id="ARBA00022723"/>
    </source>
</evidence>
<evidence type="ECO:0000256" key="1">
    <source>
        <dbReference type="ARBA" id="ARBA00004123"/>
    </source>
</evidence>
<dbReference type="GO" id="GO:0000978">
    <property type="term" value="F:RNA polymerase II cis-regulatory region sequence-specific DNA binding"/>
    <property type="evidence" value="ECO:0007669"/>
    <property type="project" value="TreeGrafter"/>
</dbReference>
<evidence type="ECO:0000256" key="8">
    <source>
        <dbReference type="SAM" id="MobiDB-lite"/>
    </source>
</evidence>
<feature type="compositionally biased region" description="Low complexity" evidence="8">
    <location>
        <begin position="415"/>
        <end position="435"/>
    </location>
</feature>